<dbReference type="InParanoid" id="E6W555"/>
<dbReference type="GO" id="GO:0005737">
    <property type="term" value="C:cytoplasm"/>
    <property type="evidence" value="ECO:0007669"/>
    <property type="project" value="UniProtKB-SubCell"/>
</dbReference>
<comment type="function">
    <text evidence="5">Catalyzes the NADPH-dependent reduction of 7-cyano-7-deazaguanine (preQ0) to 7-aminomethyl-7-deazaguanine (preQ1).</text>
</comment>
<dbReference type="KEGG" id="din:Selin_2419"/>
<dbReference type="SUPFAM" id="SSF55620">
    <property type="entry name" value="Tetrahydrobiopterin biosynthesis enzymes-like"/>
    <property type="match status" value="1"/>
</dbReference>
<evidence type="ECO:0000256" key="3">
    <source>
        <dbReference type="ARBA" id="ARBA00022857"/>
    </source>
</evidence>
<comment type="pathway">
    <text evidence="5">tRNA modification; tRNA-queuosine biosynthesis.</text>
</comment>
<reference evidence="6 7" key="1">
    <citation type="submission" date="2010-12" db="EMBL/GenBank/DDBJ databases">
        <title>Complete sequence of Desulfurispirillum indicum S5.</title>
        <authorList>
            <consortium name="US DOE Joint Genome Institute"/>
            <person name="Lucas S."/>
            <person name="Copeland A."/>
            <person name="Lapidus A."/>
            <person name="Cheng J.-F."/>
            <person name="Goodwin L."/>
            <person name="Pitluck S."/>
            <person name="Chertkov O."/>
            <person name="Held B."/>
            <person name="Detter J.C."/>
            <person name="Han C."/>
            <person name="Tapia R."/>
            <person name="Land M."/>
            <person name="Hauser L."/>
            <person name="Kyrpides N."/>
            <person name="Ivanova N."/>
            <person name="Mikhailova N."/>
            <person name="Haggblom M."/>
            <person name="Rauschenbach I."/>
            <person name="Bini E."/>
            <person name="Woyke T."/>
        </authorList>
    </citation>
    <scope>NUCLEOTIDE SEQUENCE [LARGE SCALE GENOMIC DNA]</scope>
    <source>
        <strain evidence="7">ATCC BAA-1389 / DSM 22839 / S5</strain>
    </source>
</reference>
<dbReference type="GO" id="GO:0033739">
    <property type="term" value="F:preQ1 synthase activity"/>
    <property type="evidence" value="ECO:0007669"/>
    <property type="project" value="UniProtKB-UniRule"/>
</dbReference>
<name>E6W555_DESIS</name>
<comment type="subcellular location">
    <subcellularLocation>
        <location evidence="5">Cytoplasm</location>
    </subcellularLocation>
</comment>
<feature type="binding site" evidence="5">
    <location>
        <begin position="86"/>
        <end position="87"/>
    </location>
    <ligand>
        <name>substrate</name>
    </ligand>
</feature>
<keyword evidence="1 5" id="KW-0963">Cytoplasm</keyword>
<dbReference type="HOGENOM" id="CLU_102489_1_0_0"/>
<dbReference type="eggNOG" id="COG0780">
    <property type="taxonomic scope" value="Bacteria"/>
</dbReference>
<dbReference type="InterPro" id="IPR016856">
    <property type="entry name" value="QueF_type1"/>
</dbReference>
<dbReference type="EMBL" id="CP002432">
    <property type="protein sequence ID" value="ADU67134.1"/>
    <property type="molecule type" value="Genomic_DNA"/>
</dbReference>
<keyword evidence="7" id="KW-1185">Reference proteome</keyword>
<feature type="active site" description="Thioimide intermediate" evidence="5">
    <location>
        <position position="45"/>
    </location>
</feature>
<dbReference type="InterPro" id="IPR029500">
    <property type="entry name" value="QueF"/>
</dbReference>
<dbReference type="Pfam" id="PF14489">
    <property type="entry name" value="QueF"/>
    <property type="match status" value="1"/>
</dbReference>
<evidence type="ECO:0000313" key="6">
    <source>
        <dbReference type="EMBL" id="ADU67134.1"/>
    </source>
</evidence>
<gene>
    <name evidence="5" type="primary">queF</name>
    <name evidence="6" type="ordered locus">Selin_2419</name>
</gene>
<evidence type="ECO:0000256" key="5">
    <source>
        <dbReference type="HAMAP-Rule" id="MF_00818"/>
    </source>
</evidence>
<dbReference type="RefSeq" id="WP_013507005.1">
    <property type="nucleotide sequence ID" value="NC_014836.1"/>
</dbReference>
<sequence>MAQAEGRSYDFLDTSHIDTGCLETFGYEGYRQFIQYKSAEFSAVCPFSGLPDIGTVILEYIPEKSIVELKSYKYYLVSFRNVGVYQEQATSRIFGDLWTALQPAYLKVATIYNTRGGIDTTCVVEQGDRSPYTADPIPGY</sequence>
<protein>
    <recommendedName>
        <fullName evidence="5">NADPH-dependent 7-cyano-7-deazaguanine reductase</fullName>
        <ecNumber evidence="5">1.7.1.13</ecNumber>
    </recommendedName>
    <alternativeName>
        <fullName evidence="5">7-cyano-7-carbaguanine reductase</fullName>
    </alternativeName>
    <alternativeName>
        <fullName evidence="5">NADPH-dependent nitrile oxidoreductase</fullName>
    </alternativeName>
    <alternativeName>
        <fullName evidence="5">PreQ(0) reductase</fullName>
    </alternativeName>
</protein>
<keyword evidence="2 5" id="KW-0671">Queuosine biosynthesis</keyword>
<dbReference type="STRING" id="653733.Selin_2419"/>
<dbReference type="HAMAP" id="MF_00818">
    <property type="entry name" value="QueF_type1"/>
    <property type="match status" value="1"/>
</dbReference>
<proteinExistence type="inferred from homology"/>
<comment type="similarity">
    <text evidence="5">Belongs to the GTP cyclohydrolase I family. QueF type 1 subfamily.</text>
</comment>
<organism evidence="6 7">
    <name type="scientific">Desulfurispirillum indicum (strain ATCC BAA-1389 / DSM 22839 / S5)</name>
    <dbReference type="NCBI Taxonomy" id="653733"/>
    <lineage>
        <taxon>Bacteria</taxon>
        <taxon>Pseudomonadati</taxon>
        <taxon>Chrysiogenota</taxon>
        <taxon>Chrysiogenia</taxon>
        <taxon>Chrysiogenales</taxon>
        <taxon>Chrysiogenaceae</taxon>
        <taxon>Desulfurispirillum</taxon>
    </lineage>
</organism>
<dbReference type="PANTHER" id="PTHR34354:SF1">
    <property type="entry name" value="NADPH-DEPENDENT 7-CYANO-7-DEAZAGUANINE REDUCTASE"/>
    <property type="match status" value="1"/>
</dbReference>
<dbReference type="OrthoDB" id="9795077at2"/>
<dbReference type="NCBIfam" id="TIGR03139">
    <property type="entry name" value="QueF-II"/>
    <property type="match status" value="1"/>
</dbReference>
<evidence type="ECO:0000256" key="2">
    <source>
        <dbReference type="ARBA" id="ARBA00022785"/>
    </source>
</evidence>
<keyword evidence="4 5" id="KW-0560">Oxidoreductase</keyword>
<evidence type="ECO:0000256" key="4">
    <source>
        <dbReference type="ARBA" id="ARBA00023002"/>
    </source>
</evidence>
<dbReference type="AlphaFoldDB" id="E6W555"/>
<dbReference type="InterPro" id="IPR043133">
    <property type="entry name" value="GTP-CH-I_C/QueF"/>
</dbReference>
<dbReference type="Gene3D" id="3.30.1130.10">
    <property type="match status" value="1"/>
</dbReference>
<dbReference type="InterPro" id="IPR050084">
    <property type="entry name" value="NADPH_dep_7-cyano-7-deazaG_red"/>
</dbReference>
<dbReference type="EC" id="1.7.1.13" evidence="5"/>
<accession>E6W555</accession>
<evidence type="ECO:0000256" key="1">
    <source>
        <dbReference type="ARBA" id="ARBA00022490"/>
    </source>
</evidence>
<feature type="active site" description="Proton donor" evidence="5">
    <location>
        <position position="52"/>
    </location>
</feature>
<comment type="catalytic activity">
    <reaction evidence="5">
        <text>7-aminomethyl-7-carbaguanine + 2 NADP(+) = 7-cyano-7-carbaguanine + 2 NADPH + 3 H(+)</text>
        <dbReference type="Rhea" id="RHEA:13409"/>
        <dbReference type="ChEBI" id="CHEBI:15378"/>
        <dbReference type="ChEBI" id="CHEBI:45075"/>
        <dbReference type="ChEBI" id="CHEBI:57783"/>
        <dbReference type="ChEBI" id="CHEBI:58349"/>
        <dbReference type="ChEBI" id="CHEBI:58703"/>
        <dbReference type="EC" id="1.7.1.13"/>
    </reaction>
</comment>
<dbReference type="GO" id="GO:0008616">
    <property type="term" value="P:tRNA queuosine(34) biosynthetic process"/>
    <property type="evidence" value="ECO:0007669"/>
    <property type="project" value="UniProtKB-UniRule"/>
</dbReference>
<dbReference type="UniPathway" id="UPA00392"/>
<dbReference type="Proteomes" id="UP000002572">
    <property type="component" value="Chromosome"/>
</dbReference>
<dbReference type="PANTHER" id="PTHR34354">
    <property type="entry name" value="NADPH-DEPENDENT 7-CYANO-7-DEAZAGUANINE REDUCTASE"/>
    <property type="match status" value="1"/>
</dbReference>
<keyword evidence="3 5" id="KW-0521">NADP</keyword>
<evidence type="ECO:0000313" key="7">
    <source>
        <dbReference type="Proteomes" id="UP000002572"/>
    </source>
</evidence>
<feature type="binding site" evidence="5">
    <location>
        <begin position="67"/>
        <end position="69"/>
    </location>
    <ligand>
        <name>substrate</name>
    </ligand>
</feature>